<sequence length="262" mass="28832">MKMTEWWGTPSAKGGVTGWSPRALTAAPPPPTELKATGTAHFFNFLLNTTDYRILLKDEDHDRMYVGSKDYVLSLDLHDINREPLIIHWAASPQRIEECVLSGKDGNGECGNFVRLIQPWNRTHLYVCGTGAYNPMCTYVNRGRRAQDYIFYLEPERLESGKGKCPYDPKLDTASALISECLPHPVLQPESVASASPRGRADPEPPSGPHLVGRGLQTDPSVSELRGRDWADGVEGPDPTLQSSVAAGCLEERTGQAESIWG</sequence>
<feature type="domain" description="Sema" evidence="4">
    <location>
        <begin position="26"/>
        <end position="262"/>
    </location>
</feature>
<name>L5LFE7_MYODS</name>
<comment type="caution">
    <text evidence="2">Lacks conserved residue(s) required for the propagation of feature annotation.</text>
</comment>
<dbReference type="PROSITE" id="PS51004">
    <property type="entry name" value="SEMA"/>
    <property type="match status" value="1"/>
</dbReference>
<dbReference type="Gene3D" id="2.130.10.10">
    <property type="entry name" value="YVTN repeat-like/Quinoprotein amine dehydrogenase"/>
    <property type="match status" value="1"/>
</dbReference>
<dbReference type="GO" id="GO:0071526">
    <property type="term" value="P:semaphorin-plexin signaling pathway"/>
    <property type="evidence" value="ECO:0007669"/>
    <property type="project" value="TreeGrafter"/>
</dbReference>
<dbReference type="PANTHER" id="PTHR11036:SF27">
    <property type="entry name" value="SEMAPHORIN-3F"/>
    <property type="match status" value="1"/>
</dbReference>
<evidence type="ECO:0000313" key="5">
    <source>
        <dbReference type="EMBL" id="ELK25039.1"/>
    </source>
</evidence>
<dbReference type="GO" id="GO:0007411">
    <property type="term" value="P:axon guidance"/>
    <property type="evidence" value="ECO:0007669"/>
    <property type="project" value="TreeGrafter"/>
</dbReference>
<evidence type="ECO:0000313" key="6">
    <source>
        <dbReference type="Proteomes" id="UP000010556"/>
    </source>
</evidence>
<reference evidence="6" key="1">
    <citation type="journal article" date="2013" name="Science">
        <title>Comparative analysis of bat genomes provides insight into the evolution of flight and immunity.</title>
        <authorList>
            <person name="Zhang G."/>
            <person name="Cowled C."/>
            <person name="Shi Z."/>
            <person name="Huang Z."/>
            <person name="Bishop-Lilly K.A."/>
            <person name="Fang X."/>
            <person name="Wynne J.W."/>
            <person name="Xiong Z."/>
            <person name="Baker M.L."/>
            <person name="Zhao W."/>
            <person name="Tachedjian M."/>
            <person name="Zhu Y."/>
            <person name="Zhou P."/>
            <person name="Jiang X."/>
            <person name="Ng J."/>
            <person name="Yang L."/>
            <person name="Wu L."/>
            <person name="Xiao J."/>
            <person name="Feng Y."/>
            <person name="Chen Y."/>
            <person name="Sun X."/>
            <person name="Zhang Y."/>
            <person name="Marsh G.A."/>
            <person name="Crameri G."/>
            <person name="Broder C.C."/>
            <person name="Frey K.G."/>
            <person name="Wang L.F."/>
            <person name="Wang J."/>
        </authorList>
    </citation>
    <scope>NUCLEOTIDE SEQUENCE [LARGE SCALE GENOMIC DNA]</scope>
</reference>
<organism evidence="5 6">
    <name type="scientific">Myotis davidii</name>
    <name type="common">David's myotis</name>
    <dbReference type="NCBI Taxonomy" id="225400"/>
    <lineage>
        <taxon>Eukaryota</taxon>
        <taxon>Metazoa</taxon>
        <taxon>Chordata</taxon>
        <taxon>Craniata</taxon>
        <taxon>Vertebrata</taxon>
        <taxon>Euteleostomi</taxon>
        <taxon>Mammalia</taxon>
        <taxon>Eutheria</taxon>
        <taxon>Laurasiatheria</taxon>
        <taxon>Chiroptera</taxon>
        <taxon>Yangochiroptera</taxon>
        <taxon>Vespertilionidae</taxon>
        <taxon>Myotis</taxon>
    </lineage>
</organism>
<evidence type="ECO:0000256" key="3">
    <source>
        <dbReference type="SAM" id="MobiDB-lite"/>
    </source>
</evidence>
<evidence type="ECO:0000256" key="1">
    <source>
        <dbReference type="ARBA" id="ARBA00023180"/>
    </source>
</evidence>
<proteinExistence type="predicted"/>
<dbReference type="AlphaFoldDB" id="L5LFE7"/>
<evidence type="ECO:0000259" key="4">
    <source>
        <dbReference type="PROSITE" id="PS51004"/>
    </source>
</evidence>
<dbReference type="PANTHER" id="PTHR11036">
    <property type="entry name" value="SEMAPHORIN"/>
    <property type="match status" value="1"/>
</dbReference>
<dbReference type="GO" id="GO:0005615">
    <property type="term" value="C:extracellular space"/>
    <property type="evidence" value="ECO:0007669"/>
    <property type="project" value="TreeGrafter"/>
</dbReference>
<gene>
    <name evidence="5" type="ORF">MDA_GLEAN10023192</name>
</gene>
<dbReference type="EMBL" id="KB112367">
    <property type="protein sequence ID" value="ELK25039.1"/>
    <property type="molecule type" value="Genomic_DNA"/>
</dbReference>
<dbReference type="GO" id="GO:0001755">
    <property type="term" value="P:neural crest cell migration"/>
    <property type="evidence" value="ECO:0007669"/>
    <property type="project" value="TreeGrafter"/>
</dbReference>
<dbReference type="Proteomes" id="UP000010556">
    <property type="component" value="Unassembled WGS sequence"/>
</dbReference>
<dbReference type="InterPro" id="IPR001627">
    <property type="entry name" value="Semap_dom"/>
</dbReference>
<protein>
    <submittedName>
        <fullName evidence="5">Semaphorin-3F</fullName>
    </submittedName>
</protein>
<dbReference type="InterPro" id="IPR015943">
    <property type="entry name" value="WD40/YVTN_repeat-like_dom_sf"/>
</dbReference>
<accession>L5LFE7</accession>
<dbReference type="GO" id="GO:0005886">
    <property type="term" value="C:plasma membrane"/>
    <property type="evidence" value="ECO:0007669"/>
    <property type="project" value="TreeGrafter"/>
</dbReference>
<feature type="region of interest" description="Disordered" evidence="3">
    <location>
        <begin position="190"/>
        <end position="262"/>
    </location>
</feature>
<evidence type="ECO:0000256" key="2">
    <source>
        <dbReference type="PROSITE-ProRule" id="PRU00352"/>
    </source>
</evidence>
<dbReference type="InterPro" id="IPR036352">
    <property type="entry name" value="Semap_dom_sf"/>
</dbReference>
<dbReference type="GO" id="GO:0030335">
    <property type="term" value="P:positive regulation of cell migration"/>
    <property type="evidence" value="ECO:0007669"/>
    <property type="project" value="TreeGrafter"/>
</dbReference>
<dbReference type="GO" id="GO:0030215">
    <property type="term" value="F:semaphorin receptor binding"/>
    <property type="evidence" value="ECO:0007669"/>
    <property type="project" value="InterPro"/>
</dbReference>
<dbReference type="GO" id="GO:0045499">
    <property type="term" value="F:chemorepellent activity"/>
    <property type="evidence" value="ECO:0007669"/>
    <property type="project" value="TreeGrafter"/>
</dbReference>
<dbReference type="SMART" id="SM00630">
    <property type="entry name" value="Sema"/>
    <property type="match status" value="1"/>
</dbReference>
<keyword evidence="1" id="KW-0325">Glycoprotein</keyword>
<dbReference type="InterPro" id="IPR027231">
    <property type="entry name" value="Semaphorin"/>
</dbReference>
<keyword evidence="6" id="KW-1185">Reference proteome</keyword>
<dbReference type="SUPFAM" id="SSF101912">
    <property type="entry name" value="Sema domain"/>
    <property type="match status" value="1"/>
</dbReference>